<evidence type="ECO:0000313" key="4">
    <source>
        <dbReference type="Proteomes" id="UP000562124"/>
    </source>
</evidence>
<dbReference type="AlphaFoldDB" id="A0A7Y0LW61"/>
<accession>A0A7Y0LW61</accession>
<dbReference type="Proteomes" id="UP000562124">
    <property type="component" value="Unassembled WGS sequence"/>
</dbReference>
<feature type="region of interest" description="Disordered" evidence="1">
    <location>
        <begin position="31"/>
        <end position="55"/>
    </location>
</feature>
<gene>
    <name evidence="3" type="ORF">HIR71_01625</name>
</gene>
<keyword evidence="2" id="KW-0732">Signal</keyword>
<name>A0A7Y0LW61_CELFI</name>
<comment type="caution">
    <text evidence="3">The sequence shown here is derived from an EMBL/GenBank/DDBJ whole genome shotgun (WGS) entry which is preliminary data.</text>
</comment>
<protein>
    <submittedName>
        <fullName evidence="3">Uncharacterized protein</fullName>
    </submittedName>
</protein>
<proteinExistence type="predicted"/>
<feature type="signal peptide" evidence="2">
    <location>
        <begin position="1"/>
        <end position="18"/>
    </location>
</feature>
<evidence type="ECO:0000256" key="2">
    <source>
        <dbReference type="SAM" id="SignalP"/>
    </source>
</evidence>
<dbReference type="RefSeq" id="WP_169322874.1">
    <property type="nucleotide sequence ID" value="NZ_JABCJJ010000002.1"/>
</dbReference>
<evidence type="ECO:0000313" key="3">
    <source>
        <dbReference type="EMBL" id="NMR18934.1"/>
    </source>
</evidence>
<feature type="compositionally biased region" description="Gly residues" evidence="1">
    <location>
        <begin position="37"/>
        <end position="49"/>
    </location>
</feature>
<organism evidence="3 4">
    <name type="scientific">Cellulomonas fimi</name>
    <dbReference type="NCBI Taxonomy" id="1708"/>
    <lineage>
        <taxon>Bacteria</taxon>
        <taxon>Bacillati</taxon>
        <taxon>Actinomycetota</taxon>
        <taxon>Actinomycetes</taxon>
        <taxon>Micrococcales</taxon>
        <taxon>Cellulomonadaceae</taxon>
        <taxon>Cellulomonas</taxon>
    </lineage>
</organism>
<keyword evidence="4" id="KW-1185">Reference proteome</keyword>
<feature type="chain" id="PRO_5039313142" evidence="2">
    <location>
        <begin position="19"/>
        <end position="451"/>
    </location>
</feature>
<feature type="region of interest" description="Disordered" evidence="1">
    <location>
        <begin position="424"/>
        <end position="451"/>
    </location>
</feature>
<sequence length="451" mass="46813">MSGLAAIALVVTGLVAGADLAPASAVPCEDCDPNTGGDPGGGGGGGGGPTPAPSRVTGRFTYADTSGAPTVQRPIAFAKVEVWRFAPRALGVWTWAPEATVTTDANGVVDTTLPFGQSGILYELRLFATNYAAVVHPNVLVPSAPFVVEPGEPGPATQLTATAPGQTLDFSWDFTDAWAPQHFNLAETVRRGFDFAVARRDPAETDTIPAARVRPTAVMVPGTFYNPSDDSLVIVSGGVFADGLILHEYAHFLEEQVGSFPWLPTTHDGCVANGLTGFVNSPEHAWMEGFASWFAQAVMLDDPSAGLVGNSGGGGGTIGPLTLETPSCTTLPAGARSDAVELFVAGALYDLTDRPSDPGSRTEPADALSRMDVPIFQIMDRELDVPPGAGAWPDINGFRNAWRARGLPTAELDAVLAAAGVTLSTTPDAPEPAPSPGPRVCLRKPWTPGCE</sequence>
<dbReference type="EMBL" id="JABCJJ010000002">
    <property type="protein sequence ID" value="NMR18934.1"/>
    <property type="molecule type" value="Genomic_DNA"/>
</dbReference>
<reference evidence="3 4" key="1">
    <citation type="submission" date="2020-04" db="EMBL/GenBank/DDBJ databases">
        <title>Sequencing and Assembly of C. fimi.</title>
        <authorList>
            <person name="Ramsey A.R."/>
        </authorList>
    </citation>
    <scope>NUCLEOTIDE SEQUENCE [LARGE SCALE GENOMIC DNA]</scope>
    <source>
        <strain evidence="3 4">SB</strain>
    </source>
</reference>
<evidence type="ECO:0000256" key="1">
    <source>
        <dbReference type="SAM" id="MobiDB-lite"/>
    </source>
</evidence>